<keyword evidence="1" id="KW-0614">Plasmid</keyword>
<name>A0ABY5XQX8_RHISU</name>
<reference evidence="1" key="1">
    <citation type="submission" date="2022-09" db="EMBL/GenBank/DDBJ databases">
        <title>Australian commercial rhizobial inoculants.</title>
        <authorList>
            <person name="Kohlmeier M.G."/>
            <person name="O'Hara G.W."/>
            <person name="Colombi E."/>
            <person name="Ramsay J.P."/>
            <person name="Terpolilli J."/>
        </authorList>
    </citation>
    <scope>NUCLEOTIDE SEQUENCE</scope>
    <source>
        <strain evidence="1">WSM1592</strain>
        <plasmid evidence="1">pWSM1592_1</plasmid>
    </source>
</reference>
<dbReference type="RefSeq" id="WP_245209236.1">
    <property type="nucleotide sequence ID" value="NZ_CP104144.1"/>
</dbReference>
<evidence type="ECO:0000313" key="2">
    <source>
        <dbReference type="Proteomes" id="UP001060123"/>
    </source>
</evidence>
<keyword evidence="2" id="KW-1185">Reference proteome</keyword>
<evidence type="ECO:0000313" key="1">
    <source>
        <dbReference type="EMBL" id="UWU17012.1"/>
    </source>
</evidence>
<protein>
    <recommendedName>
        <fullName evidence="3">IS30 family transposase</fullName>
    </recommendedName>
</protein>
<geneLocation type="plasmid" evidence="1 2">
    <name>pWSM1592_1</name>
</geneLocation>
<accession>A0ABY5XQX8</accession>
<gene>
    <name evidence="1" type="ORF">N2599_29880</name>
</gene>
<organism evidence="1 2">
    <name type="scientific">Rhizobium sullae</name>
    <name type="common">Rhizobium hedysari</name>
    <dbReference type="NCBI Taxonomy" id="50338"/>
    <lineage>
        <taxon>Bacteria</taxon>
        <taxon>Pseudomonadati</taxon>
        <taxon>Pseudomonadota</taxon>
        <taxon>Alphaproteobacteria</taxon>
        <taxon>Hyphomicrobiales</taxon>
        <taxon>Rhizobiaceae</taxon>
        <taxon>Rhizobium/Agrobacterium group</taxon>
        <taxon>Rhizobium</taxon>
    </lineage>
</organism>
<evidence type="ECO:0008006" key="3">
    <source>
        <dbReference type="Google" id="ProtNLM"/>
    </source>
</evidence>
<sequence>MPGDTDLSNITQQQLVDLAHHLNAQPCKCLGYKTPAEAFIAICGNVADPHTL</sequence>
<proteinExistence type="predicted"/>
<dbReference type="EMBL" id="CP104144">
    <property type="protein sequence ID" value="UWU17012.1"/>
    <property type="molecule type" value="Genomic_DNA"/>
</dbReference>
<dbReference type="Proteomes" id="UP001060123">
    <property type="component" value="Plasmid pWSM1592_1"/>
</dbReference>